<protein>
    <recommendedName>
        <fullName evidence="4">Terpenoid cyclases/Protein prenyltransferase</fullName>
    </recommendedName>
</protein>
<comment type="similarity">
    <text evidence="1">Belongs to the terpene synthase family.</text>
</comment>
<dbReference type="InterPro" id="IPR050148">
    <property type="entry name" value="Terpene_synthase-like"/>
</dbReference>
<dbReference type="InterPro" id="IPR008930">
    <property type="entry name" value="Terpenoid_cyclase/PrenylTrfase"/>
</dbReference>
<dbReference type="Gene3D" id="1.50.10.20">
    <property type="match status" value="1"/>
</dbReference>
<dbReference type="EMBL" id="ML977606">
    <property type="protein sequence ID" value="KAF1998137.1"/>
    <property type="molecule type" value="Genomic_DNA"/>
</dbReference>
<evidence type="ECO:0000313" key="2">
    <source>
        <dbReference type="EMBL" id="KAF1998137.1"/>
    </source>
</evidence>
<accession>A0A6A5W9Q0</accession>
<dbReference type="SUPFAM" id="SSF48239">
    <property type="entry name" value="Terpenoid cyclases/Protein prenyltransferases"/>
    <property type="match status" value="1"/>
</dbReference>
<proteinExistence type="inferred from homology"/>
<dbReference type="Gene3D" id="1.50.10.160">
    <property type="match status" value="1"/>
</dbReference>
<dbReference type="GO" id="GO:0010333">
    <property type="term" value="F:terpene synthase activity"/>
    <property type="evidence" value="ECO:0007669"/>
    <property type="project" value="InterPro"/>
</dbReference>
<gene>
    <name evidence="2" type="ORF">P154DRAFT_578188</name>
</gene>
<dbReference type="Proteomes" id="UP000799779">
    <property type="component" value="Unassembled WGS sequence"/>
</dbReference>
<evidence type="ECO:0008006" key="4">
    <source>
        <dbReference type="Google" id="ProtNLM"/>
    </source>
</evidence>
<sequence>MSCSVYDTAWVANVTKVVAGSTRYLFPSSFFTVLDAQHSDGSWSGHFESSATTIGSSGLLTARQLSDSILSTMSGLHMLILHHKAPLQLVESRLPAPDTSTRIRRAVSTLESMLSSWSVDSCDAVGFELLLPAMLDVLSAHGYDFDFPDKDRLFVLRAVKLEKFNPAIIYARGLSTVLHSLEAFHMWSSDQLDIAKLKPHMVSGSMMASPSATASYMMKTSDWDEQAENYLQIVVKYGMGKGNGSVPSAYPTTNFEILWVLSAVLEYCVCDPISESGNVNALLKIVNNGTNDAQGLVGFARDIEPDLDDSAKYSIIMSLSGALGNSNVIAEAFNATGWLKTYNGERNPSVSANCNALIALLLDRNEFSEKAMTIKKIVKFVVEHWTATNGAISDKWNLSPYYPVMLISKALSDLVVIWSLGKGSLSYIPTEWMETQVAHLLMMTLNHLLASQSRDGSWGSLGPYEETAYSVLSLISLAQLPIPVALRQNLERAMNDGRKYLQHHSGAPVEHLWVEKISYGSPLLRQAYGLAACCAPYCTTSKIHTTTTSHAIGHAFRNYE</sequence>
<dbReference type="AlphaFoldDB" id="A0A6A5W9Q0"/>
<evidence type="ECO:0000313" key="3">
    <source>
        <dbReference type="Proteomes" id="UP000799779"/>
    </source>
</evidence>
<keyword evidence="3" id="KW-1185">Reference proteome</keyword>
<dbReference type="PANTHER" id="PTHR31739:SF25">
    <property type="entry name" value="(E,E)-GERANYLLINALOOL SYNTHASE"/>
    <property type="match status" value="1"/>
</dbReference>
<dbReference type="GO" id="GO:0000287">
    <property type="term" value="F:magnesium ion binding"/>
    <property type="evidence" value="ECO:0007669"/>
    <property type="project" value="TreeGrafter"/>
</dbReference>
<evidence type="ECO:0000256" key="1">
    <source>
        <dbReference type="ARBA" id="ARBA00006333"/>
    </source>
</evidence>
<dbReference type="OrthoDB" id="2343925at2759"/>
<organism evidence="2 3">
    <name type="scientific">Amniculicola lignicola CBS 123094</name>
    <dbReference type="NCBI Taxonomy" id="1392246"/>
    <lineage>
        <taxon>Eukaryota</taxon>
        <taxon>Fungi</taxon>
        <taxon>Dikarya</taxon>
        <taxon>Ascomycota</taxon>
        <taxon>Pezizomycotina</taxon>
        <taxon>Dothideomycetes</taxon>
        <taxon>Pleosporomycetidae</taxon>
        <taxon>Pleosporales</taxon>
        <taxon>Amniculicolaceae</taxon>
        <taxon>Amniculicola</taxon>
    </lineage>
</organism>
<reference evidence="2" key="1">
    <citation type="journal article" date="2020" name="Stud. Mycol.">
        <title>101 Dothideomycetes genomes: a test case for predicting lifestyles and emergence of pathogens.</title>
        <authorList>
            <person name="Haridas S."/>
            <person name="Albert R."/>
            <person name="Binder M."/>
            <person name="Bloem J."/>
            <person name="Labutti K."/>
            <person name="Salamov A."/>
            <person name="Andreopoulos B."/>
            <person name="Baker S."/>
            <person name="Barry K."/>
            <person name="Bills G."/>
            <person name="Bluhm B."/>
            <person name="Cannon C."/>
            <person name="Castanera R."/>
            <person name="Culley D."/>
            <person name="Daum C."/>
            <person name="Ezra D."/>
            <person name="Gonzalez J."/>
            <person name="Henrissat B."/>
            <person name="Kuo A."/>
            <person name="Liang C."/>
            <person name="Lipzen A."/>
            <person name="Lutzoni F."/>
            <person name="Magnuson J."/>
            <person name="Mondo S."/>
            <person name="Nolan M."/>
            <person name="Ohm R."/>
            <person name="Pangilinan J."/>
            <person name="Park H.-J."/>
            <person name="Ramirez L."/>
            <person name="Alfaro M."/>
            <person name="Sun H."/>
            <person name="Tritt A."/>
            <person name="Yoshinaga Y."/>
            <person name="Zwiers L.-H."/>
            <person name="Turgeon B."/>
            <person name="Goodwin S."/>
            <person name="Spatafora J."/>
            <person name="Crous P."/>
            <person name="Grigoriev I."/>
        </authorList>
    </citation>
    <scope>NUCLEOTIDE SEQUENCE</scope>
    <source>
        <strain evidence="2">CBS 123094</strain>
    </source>
</reference>
<name>A0A6A5W9Q0_9PLEO</name>
<dbReference type="PANTHER" id="PTHR31739">
    <property type="entry name" value="ENT-COPALYL DIPHOSPHATE SYNTHASE, CHLOROPLASTIC"/>
    <property type="match status" value="1"/>
</dbReference>
<dbReference type="GO" id="GO:0016102">
    <property type="term" value="P:diterpenoid biosynthetic process"/>
    <property type="evidence" value="ECO:0007669"/>
    <property type="project" value="TreeGrafter"/>
</dbReference>